<organism evidence="1 2">
    <name type="scientific">Hymenobacter saemangeumensis</name>
    <dbReference type="NCBI Taxonomy" id="1084522"/>
    <lineage>
        <taxon>Bacteria</taxon>
        <taxon>Pseudomonadati</taxon>
        <taxon>Bacteroidota</taxon>
        <taxon>Cytophagia</taxon>
        <taxon>Cytophagales</taxon>
        <taxon>Hymenobacteraceae</taxon>
        <taxon>Hymenobacter</taxon>
    </lineage>
</organism>
<dbReference type="EMBL" id="BAABGZ010000003">
    <property type="protein sequence ID" value="GAA4346283.1"/>
    <property type="molecule type" value="Genomic_DNA"/>
</dbReference>
<evidence type="ECO:0000313" key="1">
    <source>
        <dbReference type="EMBL" id="GAA4346283.1"/>
    </source>
</evidence>
<reference evidence="2" key="1">
    <citation type="journal article" date="2019" name="Int. J. Syst. Evol. Microbiol.">
        <title>The Global Catalogue of Microorganisms (GCM) 10K type strain sequencing project: providing services to taxonomists for standard genome sequencing and annotation.</title>
        <authorList>
            <consortium name="The Broad Institute Genomics Platform"/>
            <consortium name="The Broad Institute Genome Sequencing Center for Infectious Disease"/>
            <person name="Wu L."/>
            <person name="Ma J."/>
        </authorList>
    </citation>
    <scope>NUCLEOTIDE SEQUENCE [LARGE SCALE GENOMIC DNA]</scope>
    <source>
        <strain evidence="2">JCM 17923</strain>
    </source>
</reference>
<sequence>MVQADSAQMLAAAKTFGASDWLFDVRRRDTVTVELSAWCSSTFYPQAASRLAPRRLRLAVLSSPAMSEIYRTDPDQKKFVALSQAPSQHYDIDLFNNEGEAMQWLRPSLLP</sequence>
<evidence type="ECO:0000313" key="2">
    <source>
        <dbReference type="Proteomes" id="UP001501153"/>
    </source>
</evidence>
<dbReference type="RefSeq" id="WP_345232724.1">
    <property type="nucleotide sequence ID" value="NZ_BAABGZ010000003.1"/>
</dbReference>
<protein>
    <recommendedName>
        <fullName evidence="3">STAS/SEC14 domain-containing protein</fullName>
    </recommendedName>
</protein>
<comment type="caution">
    <text evidence="1">The sequence shown here is derived from an EMBL/GenBank/DDBJ whole genome shotgun (WGS) entry which is preliminary data.</text>
</comment>
<dbReference type="Proteomes" id="UP001501153">
    <property type="component" value="Unassembled WGS sequence"/>
</dbReference>
<proteinExistence type="predicted"/>
<gene>
    <name evidence="1" type="ORF">GCM10023185_00630</name>
</gene>
<keyword evidence="2" id="KW-1185">Reference proteome</keyword>
<evidence type="ECO:0008006" key="3">
    <source>
        <dbReference type="Google" id="ProtNLM"/>
    </source>
</evidence>
<accession>A0ABP8HWT1</accession>
<name>A0ABP8HWT1_9BACT</name>